<accession>A0A9P7GM69</accession>
<dbReference type="Gene3D" id="1.10.510.10">
    <property type="entry name" value="Transferase(Phosphotransferase) domain 1"/>
    <property type="match status" value="1"/>
</dbReference>
<feature type="region of interest" description="Disordered" evidence="1">
    <location>
        <begin position="219"/>
        <end position="238"/>
    </location>
</feature>
<dbReference type="Pfam" id="PF17667">
    <property type="entry name" value="Pkinase_fungal"/>
    <property type="match status" value="2"/>
</dbReference>
<dbReference type="AlphaFoldDB" id="A0A9P7GM69"/>
<feature type="domain" description="Fungal-type protein kinase" evidence="2">
    <location>
        <begin position="242"/>
        <end position="410"/>
    </location>
</feature>
<feature type="domain" description="Fungal-type protein kinase" evidence="2">
    <location>
        <begin position="488"/>
        <end position="578"/>
    </location>
</feature>
<protein>
    <recommendedName>
        <fullName evidence="2">Fungal-type protein kinase domain-containing protein</fullName>
    </recommendedName>
</protein>
<sequence>MTVRSILNAKFSCSEAKTEGLRYPRFVQMFNAILGQLKSLKELPLRDPNEHDILFHTSDPGEINSKQNGLASDRKPDIVLVTYETANKSAEEEKERKKLLEGARKKPDLKFAWADVLCTFEFKHSKPKLNTPNFGKPGSKSKQPVFEYSEGIKMAINAVDNVVALSIKAAATARMPKPEVIENDDDDDMVSEPQPGTSSLKKRNLPAEFDDFLHMEPKRLNTGTDKPPPEGQKISGKPPIIQNASYAAEMLCRGVYTTHAITVLIDDDVAWLWWFDRQGAIQSTGINFIHDLPYFVLLLVAFQRFNLEDWGIIEELYPIWSDKDKNQKMTFTSDPLDGRNKASDNLVLYVPKKSDDGHWCLVGRGTRVMETTAATMDGLPLSETLFVKFSWPAEQRTSEARIVREARRLNHPLTQDRLPRLVASREYGYTTRKIREALHIKPREDSLHREPRELRVMVSHKLQPVLTYPEPGVPARVFMRFWLHWYQCHRILWINGIEHRDISGSNLMFHKMDPEVLAQGVLNDFDLAVYRPEHVQPGGERTGTIPYMALDLLTDAYFDGKVQRRYRHDLKSFIWILVAHTLKRAKNLTGYFIISKWINSSHFPDVDHRKSRLQEHWYEFLETLARTNKSQCKLTKALLGWLQDSRLRRLRGGEKFIEDLDDTVLEDFEKIVAENWPKVEDEPNWPIFVPMGDVGKANLADTTGEK</sequence>
<dbReference type="EMBL" id="JABCKI010000979">
    <property type="protein sequence ID" value="KAG5649467.1"/>
    <property type="molecule type" value="Genomic_DNA"/>
</dbReference>
<evidence type="ECO:0000256" key="1">
    <source>
        <dbReference type="SAM" id="MobiDB-lite"/>
    </source>
</evidence>
<keyword evidence="4" id="KW-1185">Reference proteome</keyword>
<gene>
    <name evidence="3" type="ORF">H0H81_003656</name>
</gene>
<dbReference type="PANTHER" id="PTHR38248">
    <property type="entry name" value="FUNK1 6"/>
    <property type="match status" value="1"/>
</dbReference>
<proteinExistence type="predicted"/>
<evidence type="ECO:0000313" key="3">
    <source>
        <dbReference type="EMBL" id="KAG5649467.1"/>
    </source>
</evidence>
<dbReference type="SUPFAM" id="SSF56112">
    <property type="entry name" value="Protein kinase-like (PK-like)"/>
    <property type="match status" value="1"/>
</dbReference>
<reference evidence="3" key="1">
    <citation type="submission" date="2021-02" db="EMBL/GenBank/DDBJ databases">
        <authorList>
            <person name="Nieuwenhuis M."/>
            <person name="Van De Peppel L.J.J."/>
        </authorList>
    </citation>
    <scope>NUCLEOTIDE SEQUENCE</scope>
    <source>
        <strain evidence="3">D49</strain>
    </source>
</reference>
<dbReference type="InterPro" id="IPR011009">
    <property type="entry name" value="Kinase-like_dom_sf"/>
</dbReference>
<evidence type="ECO:0000259" key="2">
    <source>
        <dbReference type="Pfam" id="PF17667"/>
    </source>
</evidence>
<dbReference type="PANTHER" id="PTHR38248:SF2">
    <property type="entry name" value="FUNK1 11"/>
    <property type="match status" value="1"/>
</dbReference>
<dbReference type="Proteomes" id="UP000717328">
    <property type="component" value="Unassembled WGS sequence"/>
</dbReference>
<comment type="caution">
    <text evidence="3">The sequence shown here is derived from an EMBL/GenBank/DDBJ whole genome shotgun (WGS) entry which is preliminary data.</text>
</comment>
<reference evidence="3" key="2">
    <citation type="submission" date="2021-10" db="EMBL/GenBank/DDBJ databases">
        <title>Phylogenomics reveals ancestral predisposition of the termite-cultivated fungus Termitomyces towards a domesticated lifestyle.</title>
        <authorList>
            <person name="Auxier B."/>
            <person name="Grum-Grzhimaylo A."/>
            <person name="Cardenas M.E."/>
            <person name="Lodge J.D."/>
            <person name="Laessoe T."/>
            <person name="Pedersen O."/>
            <person name="Smith M.E."/>
            <person name="Kuyper T.W."/>
            <person name="Franco-Molano E.A."/>
            <person name="Baroni T.J."/>
            <person name="Aanen D.K."/>
        </authorList>
    </citation>
    <scope>NUCLEOTIDE SEQUENCE</scope>
    <source>
        <strain evidence="3">D49</strain>
    </source>
</reference>
<dbReference type="InterPro" id="IPR040976">
    <property type="entry name" value="Pkinase_fungal"/>
</dbReference>
<name>A0A9P7GM69_9AGAR</name>
<evidence type="ECO:0000313" key="4">
    <source>
        <dbReference type="Proteomes" id="UP000717328"/>
    </source>
</evidence>
<dbReference type="OrthoDB" id="5569250at2759"/>
<feature type="region of interest" description="Disordered" evidence="1">
    <location>
        <begin position="179"/>
        <end position="202"/>
    </location>
</feature>
<feature type="compositionally biased region" description="Acidic residues" evidence="1">
    <location>
        <begin position="181"/>
        <end position="190"/>
    </location>
</feature>
<organism evidence="3 4">
    <name type="scientific">Sphagnurus paluster</name>
    <dbReference type="NCBI Taxonomy" id="117069"/>
    <lineage>
        <taxon>Eukaryota</taxon>
        <taxon>Fungi</taxon>
        <taxon>Dikarya</taxon>
        <taxon>Basidiomycota</taxon>
        <taxon>Agaricomycotina</taxon>
        <taxon>Agaricomycetes</taxon>
        <taxon>Agaricomycetidae</taxon>
        <taxon>Agaricales</taxon>
        <taxon>Tricholomatineae</taxon>
        <taxon>Lyophyllaceae</taxon>
        <taxon>Sphagnurus</taxon>
    </lineage>
</organism>